<protein>
    <submittedName>
        <fullName evidence="2">Uncharacterized protein</fullName>
    </submittedName>
</protein>
<accession>A0ABD0J2D8</accession>
<sequence>MANSSNPPITQNSSEFSAQSFVSSNGFTSRRNLPPEKFHGGQLGDHSLIRILFWSQELSPPKAKGSQGKQLVKVPWQEGIKSCLPYPPQNCVLKVR</sequence>
<comment type="caution">
    <text evidence="2">The sequence shown here is derived from an EMBL/GenBank/DDBJ whole genome shotgun (WGS) entry which is preliminary data.</text>
</comment>
<feature type="region of interest" description="Disordered" evidence="1">
    <location>
        <begin position="1"/>
        <end position="41"/>
    </location>
</feature>
<dbReference type="Proteomes" id="UP001519460">
    <property type="component" value="Unassembled WGS sequence"/>
</dbReference>
<dbReference type="AlphaFoldDB" id="A0ABD0J2D8"/>
<evidence type="ECO:0000313" key="2">
    <source>
        <dbReference type="EMBL" id="KAK7451152.1"/>
    </source>
</evidence>
<name>A0ABD0J2D8_9CAEN</name>
<organism evidence="2 3">
    <name type="scientific">Batillaria attramentaria</name>
    <dbReference type="NCBI Taxonomy" id="370345"/>
    <lineage>
        <taxon>Eukaryota</taxon>
        <taxon>Metazoa</taxon>
        <taxon>Spiralia</taxon>
        <taxon>Lophotrochozoa</taxon>
        <taxon>Mollusca</taxon>
        <taxon>Gastropoda</taxon>
        <taxon>Caenogastropoda</taxon>
        <taxon>Sorbeoconcha</taxon>
        <taxon>Cerithioidea</taxon>
        <taxon>Batillariidae</taxon>
        <taxon>Batillaria</taxon>
    </lineage>
</organism>
<gene>
    <name evidence="2" type="ORF">BaRGS_00039864</name>
</gene>
<evidence type="ECO:0000256" key="1">
    <source>
        <dbReference type="SAM" id="MobiDB-lite"/>
    </source>
</evidence>
<evidence type="ECO:0000313" key="3">
    <source>
        <dbReference type="Proteomes" id="UP001519460"/>
    </source>
</evidence>
<dbReference type="EMBL" id="JACVVK020000732">
    <property type="protein sequence ID" value="KAK7451152.1"/>
    <property type="molecule type" value="Genomic_DNA"/>
</dbReference>
<feature type="compositionally biased region" description="Polar residues" evidence="1">
    <location>
        <begin position="1"/>
        <end position="12"/>
    </location>
</feature>
<reference evidence="2 3" key="1">
    <citation type="journal article" date="2023" name="Sci. Data">
        <title>Genome assembly of the Korean intertidal mud-creeper Batillaria attramentaria.</title>
        <authorList>
            <person name="Patra A.K."/>
            <person name="Ho P.T."/>
            <person name="Jun S."/>
            <person name="Lee S.J."/>
            <person name="Kim Y."/>
            <person name="Won Y.J."/>
        </authorList>
    </citation>
    <scope>NUCLEOTIDE SEQUENCE [LARGE SCALE GENOMIC DNA]</scope>
    <source>
        <strain evidence="2">Wonlab-2016</strain>
    </source>
</reference>
<proteinExistence type="predicted"/>
<feature type="compositionally biased region" description="Low complexity" evidence="1">
    <location>
        <begin position="13"/>
        <end position="24"/>
    </location>
</feature>
<keyword evidence="3" id="KW-1185">Reference proteome</keyword>